<dbReference type="EMBL" id="MGFH01000010">
    <property type="protein sequence ID" value="OGM08535.1"/>
    <property type="molecule type" value="Genomic_DNA"/>
</dbReference>
<dbReference type="SMART" id="SM01001">
    <property type="entry name" value="AIRC"/>
    <property type="match status" value="1"/>
</dbReference>
<dbReference type="Gene3D" id="3.40.50.1970">
    <property type="match status" value="1"/>
</dbReference>
<accession>A0A1F7X2K1</accession>
<dbReference type="Proteomes" id="UP000178735">
    <property type="component" value="Unassembled WGS sequence"/>
</dbReference>
<dbReference type="PANTHER" id="PTHR23046">
    <property type="entry name" value="PHOSPHORIBOSYLAMINOIMIDAZOLE CARBOXYLASE CATALYTIC SUBUNIT"/>
    <property type="match status" value="1"/>
</dbReference>
<reference evidence="3 4" key="1">
    <citation type="journal article" date="2016" name="Nat. Commun.">
        <title>Thousands of microbial genomes shed light on interconnected biogeochemical processes in an aquifer system.</title>
        <authorList>
            <person name="Anantharaman K."/>
            <person name="Brown C.T."/>
            <person name="Hug L.A."/>
            <person name="Sharon I."/>
            <person name="Castelle C.J."/>
            <person name="Probst A.J."/>
            <person name="Thomas B.C."/>
            <person name="Singh A."/>
            <person name="Wilkins M.J."/>
            <person name="Karaoz U."/>
            <person name="Brodie E.L."/>
            <person name="Williams K.H."/>
            <person name="Hubbard S.S."/>
            <person name="Banfield J.F."/>
        </authorList>
    </citation>
    <scope>NUCLEOTIDE SEQUENCE [LARGE SCALE GENOMIC DNA]</scope>
</reference>
<dbReference type="InterPro" id="IPR024694">
    <property type="entry name" value="PurE_prokaryotes"/>
</dbReference>
<feature type="domain" description="PurE" evidence="2">
    <location>
        <begin position="1"/>
        <end position="141"/>
    </location>
</feature>
<sequence length="151" mass="16274">MGSPADDGHCEKIKKCVEKYGIMAEKRVVSAHKNGGEVIGMLEEYNDSIEPGAIIAVAGRSNGLGGTLAAGSALPVFNCPPFKDTADMVINLNSSLIMPSKVPAATVIEPENAALAALRSLNLPRLRKIFMEEIRETRKKLREEDVKARGR</sequence>
<comment type="caution">
    <text evidence="3">The sequence shown here is derived from an EMBL/GenBank/DDBJ whole genome shotgun (WGS) entry which is preliminary data.</text>
</comment>
<keyword evidence="1" id="KW-0658">Purine biosynthesis</keyword>
<gene>
    <name evidence="3" type="ORF">A2008_01875</name>
</gene>
<dbReference type="GO" id="GO:0006189">
    <property type="term" value="P:'de novo' IMP biosynthetic process"/>
    <property type="evidence" value="ECO:0007669"/>
    <property type="project" value="InterPro"/>
</dbReference>
<dbReference type="SUPFAM" id="SSF52255">
    <property type="entry name" value="N5-CAIR mutase (phosphoribosylaminoimidazole carboxylase, PurE)"/>
    <property type="match status" value="1"/>
</dbReference>
<name>A0A1F7X2K1_9BACT</name>
<dbReference type="AlphaFoldDB" id="A0A1F7X2K1"/>
<protein>
    <recommendedName>
        <fullName evidence="2">PurE domain-containing protein</fullName>
    </recommendedName>
</protein>
<evidence type="ECO:0000256" key="1">
    <source>
        <dbReference type="ARBA" id="ARBA00022755"/>
    </source>
</evidence>
<evidence type="ECO:0000313" key="4">
    <source>
        <dbReference type="Proteomes" id="UP000178735"/>
    </source>
</evidence>
<dbReference type="InterPro" id="IPR000031">
    <property type="entry name" value="PurE_dom"/>
</dbReference>
<evidence type="ECO:0000259" key="2">
    <source>
        <dbReference type="SMART" id="SM01001"/>
    </source>
</evidence>
<dbReference type="Pfam" id="PF00731">
    <property type="entry name" value="AIRC"/>
    <property type="match status" value="1"/>
</dbReference>
<organism evidence="3 4">
    <name type="scientific">Candidatus Wallbacteria bacterium GWC2_49_35</name>
    <dbReference type="NCBI Taxonomy" id="1817813"/>
    <lineage>
        <taxon>Bacteria</taxon>
        <taxon>Candidatus Walliibacteriota</taxon>
    </lineage>
</organism>
<dbReference type="STRING" id="1817813.A2008_01875"/>
<dbReference type="PANTHER" id="PTHR23046:SF2">
    <property type="entry name" value="PHOSPHORIBOSYLAMINOIMIDAZOLE CARBOXYLASE"/>
    <property type="match status" value="1"/>
</dbReference>
<evidence type="ECO:0000313" key="3">
    <source>
        <dbReference type="EMBL" id="OGM08535.1"/>
    </source>
</evidence>
<proteinExistence type="predicted"/>